<dbReference type="PANTHER" id="PTHR43308:SF5">
    <property type="entry name" value="S-LAYER PROTEIN _ PEPTIDOGLYCAN ENDO-BETA-N-ACETYLGLUCOSAMINIDASE"/>
    <property type="match status" value="1"/>
</dbReference>
<dbReference type="InterPro" id="IPR036514">
    <property type="entry name" value="SGNH_hydro_sf"/>
</dbReference>
<comment type="caution">
    <text evidence="3">The sequence shown here is derived from an EMBL/GenBank/DDBJ whole genome shotgun (WGS) entry which is preliminary data.</text>
</comment>
<dbReference type="Pfam" id="PF00395">
    <property type="entry name" value="SLH"/>
    <property type="match status" value="3"/>
</dbReference>
<evidence type="ECO:0000256" key="1">
    <source>
        <dbReference type="ARBA" id="ARBA00022729"/>
    </source>
</evidence>
<dbReference type="Proteomes" id="UP001597214">
    <property type="component" value="Unassembled WGS sequence"/>
</dbReference>
<proteinExistence type="predicted"/>
<keyword evidence="1" id="KW-0732">Signal</keyword>
<dbReference type="RefSeq" id="WP_377926698.1">
    <property type="nucleotide sequence ID" value="NZ_JBHUEM010000003.1"/>
</dbReference>
<dbReference type="Pfam" id="PF13472">
    <property type="entry name" value="Lipase_GDSL_2"/>
    <property type="match status" value="1"/>
</dbReference>
<evidence type="ECO:0000313" key="3">
    <source>
        <dbReference type="EMBL" id="MFD1735598.1"/>
    </source>
</evidence>
<dbReference type="InterPro" id="IPR051465">
    <property type="entry name" value="Cell_Envelope_Struct_Comp"/>
</dbReference>
<keyword evidence="4" id="KW-1185">Reference proteome</keyword>
<feature type="domain" description="SLH" evidence="2">
    <location>
        <begin position="317"/>
        <end position="370"/>
    </location>
</feature>
<sequence length="431" mass="48239">MKKSLMYSIRLVCLIFLTVSVTLVPLQTNAFQKKEFYLALGDSLPAGLNSDGEFGNSYTDFIAESLLENGSLSTYVDDFATSGYTTHQVLDDIVNNVTRNKLPITDQIKQASIITIQAGANDFLNFVDKQTLTVNIDAQTAILTLKQISANISSIVSEIKKLNPDSTIYLIGYYFSFPHGTVEQQNIMKAATVSINTAIETAATLSNVHYVSMYHVFDEDPIKYLPNPLDVHPTVEGYQLMANTFLKEYEENEKIVFTDVPEDHYAKEAIYLLARSELLPGITDNTFGPNLPITRSEAAHVLYNVLNLDQSIPANPYFKDIDESHPAYMAIAKLTEAGIFQKGEFFNPDSPLTRAQMAKILMTAYHFNEQTEVTFTDVDTNHWAYSYITTLASLGITTGYTDGSFKPDMNTTRAQFAAFLYRTYLLSLMKE</sequence>
<reference evidence="4" key="1">
    <citation type="journal article" date="2019" name="Int. J. Syst. Evol. Microbiol.">
        <title>The Global Catalogue of Microorganisms (GCM) 10K type strain sequencing project: providing services to taxonomists for standard genome sequencing and annotation.</title>
        <authorList>
            <consortium name="The Broad Institute Genomics Platform"/>
            <consortium name="The Broad Institute Genome Sequencing Center for Infectious Disease"/>
            <person name="Wu L."/>
            <person name="Ma J."/>
        </authorList>
    </citation>
    <scope>NUCLEOTIDE SEQUENCE [LARGE SCALE GENOMIC DNA]</scope>
    <source>
        <strain evidence="4">CCUG 49339</strain>
    </source>
</reference>
<dbReference type="InterPro" id="IPR013830">
    <property type="entry name" value="SGNH_hydro"/>
</dbReference>
<accession>A0ABW4LNJ2</accession>
<dbReference type="Gene3D" id="3.40.50.1110">
    <property type="entry name" value="SGNH hydrolase"/>
    <property type="match status" value="1"/>
</dbReference>
<protein>
    <submittedName>
        <fullName evidence="3">S-layer homology domain-containing protein</fullName>
    </submittedName>
</protein>
<dbReference type="PROSITE" id="PS51272">
    <property type="entry name" value="SLH"/>
    <property type="match status" value="3"/>
</dbReference>
<name>A0ABW4LNJ2_9BACI</name>
<evidence type="ECO:0000259" key="2">
    <source>
        <dbReference type="PROSITE" id="PS51272"/>
    </source>
</evidence>
<feature type="domain" description="SLH" evidence="2">
    <location>
        <begin position="253"/>
        <end position="316"/>
    </location>
</feature>
<dbReference type="EMBL" id="JBHUEM010000003">
    <property type="protein sequence ID" value="MFD1735598.1"/>
    <property type="molecule type" value="Genomic_DNA"/>
</dbReference>
<organism evidence="3 4">
    <name type="scientific">Bacillus salitolerans</name>
    <dbReference type="NCBI Taxonomy" id="1437434"/>
    <lineage>
        <taxon>Bacteria</taxon>
        <taxon>Bacillati</taxon>
        <taxon>Bacillota</taxon>
        <taxon>Bacilli</taxon>
        <taxon>Bacillales</taxon>
        <taxon>Bacillaceae</taxon>
        <taxon>Bacillus</taxon>
    </lineage>
</organism>
<dbReference type="InterPro" id="IPR001119">
    <property type="entry name" value="SLH_dom"/>
</dbReference>
<dbReference type="SUPFAM" id="SSF52266">
    <property type="entry name" value="SGNH hydrolase"/>
    <property type="match status" value="1"/>
</dbReference>
<feature type="domain" description="SLH" evidence="2">
    <location>
        <begin position="371"/>
        <end position="431"/>
    </location>
</feature>
<dbReference type="PANTHER" id="PTHR43308">
    <property type="entry name" value="OUTER MEMBRANE PROTEIN ALPHA-RELATED"/>
    <property type="match status" value="1"/>
</dbReference>
<evidence type="ECO:0000313" key="4">
    <source>
        <dbReference type="Proteomes" id="UP001597214"/>
    </source>
</evidence>
<gene>
    <name evidence="3" type="ORF">ACFSCX_03385</name>
</gene>